<keyword evidence="3 5" id="KW-0546">Nucleotide metabolism</keyword>
<dbReference type="EMBL" id="JBHTEB010000001">
    <property type="protein sequence ID" value="MFD0317731.1"/>
    <property type="molecule type" value="Genomic_DNA"/>
</dbReference>
<feature type="binding site" evidence="5">
    <location>
        <begin position="84"/>
        <end position="86"/>
    </location>
    <ligand>
        <name>substrate</name>
    </ligand>
</feature>
<accession>A0ABW2WEV9</accession>
<dbReference type="InterPro" id="IPR008181">
    <property type="entry name" value="dUTPase"/>
</dbReference>
<comment type="function">
    <text evidence="5">This enzyme is involved in nucleotide metabolism: it produces dUMP, the immediate precursor of thymidine nucleotides and it decreases the intracellular concentration of dUTP so that uracil cannot be incorporated into DNA.</text>
</comment>
<dbReference type="NCBIfam" id="NF001862">
    <property type="entry name" value="PRK00601.1"/>
    <property type="match status" value="1"/>
</dbReference>
<dbReference type="Gene3D" id="2.70.40.10">
    <property type="match status" value="1"/>
</dbReference>
<dbReference type="GO" id="GO:0004170">
    <property type="term" value="F:dUTP diphosphatase activity"/>
    <property type="evidence" value="ECO:0007669"/>
    <property type="project" value="UniProtKB-EC"/>
</dbReference>
<evidence type="ECO:0000256" key="4">
    <source>
        <dbReference type="ARBA" id="ARBA00047686"/>
    </source>
</evidence>
<dbReference type="InterPro" id="IPR036157">
    <property type="entry name" value="dUTPase-like_sf"/>
</dbReference>
<feature type="binding site" evidence="5">
    <location>
        <position position="80"/>
    </location>
    <ligand>
        <name>substrate</name>
    </ligand>
</feature>
<dbReference type="PANTHER" id="PTHR11241">
    <property type="entry name" value="DEOXYURIDINE 5'-TRIPHOSPHATE NUCLEOTIDOHYDROLASE"/>
    <property type="match status" value="1"/>
</dbReference>
<protein>
    <recommendedName>
        <fullName evidence="5">Deoxyuridine 5'-triphosphate nucleotidohydrolase</fullName>
        <shortName evidence="5">dUTPase</shortName>
        <ecNumber evidence="5">3.6.1.23</ecNumber>
    </recommendedName>
    <alternativeName>
        <fullName evidence="5">dUTP pyrophosphatase</fullName>
    </alternativeName>
</protein>
<dbReference type="RefSeq" id="WP_381613532.1">
    <property type="nucleotide sequence ID" value="NZ_JBHTEB010000001.1"/>
</dbReference>
<gene>
    <name evidence="5 8" type="primary">dut</name>
    <name evidence="8" type="ORF">ACFQZ6_26645</name>
</gene>
<comment type="pathway">
    <text evidence="5">Pyrimidine metabolism; dUMP biosynthesis; dUMP from dCTP (dUTP route): step 2/2.</text>
</comment>
<evidence type="ECO:0000256" key="6">
    <source>
        <dbReference type="SAM" id="MobiDB-lite"/>
    </source>
</evidence>
<reference evidence="9" key="1">
    <citation type="journal article" date="2019" name="Int. J. Syst. Evol. Microbiol.">
        <title>The Global Catalogue of Microorganisms (GCM) 10K type strain sequencing project: providing services to taxonomists for standard genome sequencing and annotation.</title>
        <authorList>
            <consortium name="The Broad Institute Genomics Platform"/>
            <consortium name="The Broad Institute Genome Sequencing Center for Infectious Disease"/>
            <person name="Wu L."/>
            <person name="Ma J."/>
        </authorList>
    </citation>
    <scope>NUCLEOTIDE SEQUENCE [LARGE SCALE GENOMIC DNA]</scope>
    <source>
        <strain evidence="9">CGMCC 4.7400</strain>
    </source>
</reference>
<organism evidence="8 9">
    <name type="scientific">Streptomyces flavalbus</name>
    <dbReference type="NCBI Taxonomy" id="2665155"/>
    <lineage>
        <taxon>Bacteria</taxon>
        <taxon>Bacillati</taxon>
        <taxon>Actinomycetota</taxon>
        <taxon>Actinomycetes</taxon>
        <taxon>Kitasatosporales</taxon>
        <taxon>Streptomycetaceae</taxon>
        <taxon>Streptomyces</taxon>
    </lineage>
</organism>
<dbReference type="HAMAP" id="MF_00116">
    <property type="entry name" value="dUTPase_bact"/>
    <property type="match status" value="1"/>
</dbReference>
<dbReference type="Pfam" id="PF00692">
    <property type="entry name" value="dUTPase"/>
    <property type="match status" value="1"/>
</dbReference>
<feature type="region of interest" description="Disordered" evidence="6">
    <location>
        <begin position="138"/>
        <end position="202"/>
    </location>
</feature>
<evidence type="ECO:0000259" key="7">
    <source>
        <dbReference type="Pfam" id="PF00692"/>
    </source>
</evidence>
<feature type="domain" description="dUTPase-like" evidence="7">
    <location>
        <begin position="17"/>
        <end position="147"/>
    </location>
</feature>
<evidence type="ECO:0000313" key="9">
    <source>
        <dbReference type="Proteomes" id="UP001597023"/>
    </source>
</evidence>
<dbReference type="CDD" id="cd07557">
    <property type="entry name" value="trimeric_dUTPase"/>
    <property type="match status" value="1"/>
</dbReference>
<dbReference type="InterPro" id="IPR029054">
    <property type="entry name" value="dUTPase-like"/>
</dbReference>
<evidence type="ECO:0000256" key="5">
    <source>
        <dbReference type="HAMAP-Rule" id="MF_00116"/>
    </source>
</evidence>
<comment type="catalytic activity">
    <reaction evidence="4 5">
        <text>dUTP + H2O = dUMP + diphosphate + H(+)</text>
        <dbReference type="Rhea" id="RHEA:10248"/>
        <dbReference type="ChEBI" id="CHEBI:15377"/>
        <dbReference type="ChEBI" id="CHEBI:15378"/>
        <dbReference type="ChEBI" id="CHEBI:33019"/>
        <dbReference type="ChEBI" id="CHEBI:61555"/>
        <dbReference type="ChEBI" id="CHEBI:246422"/>
        <dbReference type="EC" id="3.6.1.23"/>
    </reaction>
</comment>
<comment type="caution">
    <text evidence="5">Lacks conserved residue(s) required for the propagation of feature annotation.</text>
</comment>
<sequence>MSRDPVDVLIRRVDPDVPLPSYAHPGDAGADLRTTEARELAPGERAVLPTGLSVALPEGYAAFVHPRSGLAARCGVALVNAPGTVDAGYRGEIKVIVVNLDPRESVRFERFDRIAQLVVQQVERVRFQEVAELPGSARAEGGFGSTGGHAAVTGETGAPRGTGVSGRSGEAAGKSSTNGRAAEGGQAGGYRYASVVSDREGQ</sequence>
<keyword evidence="5" id="KW-0460">Magnesium</keyword>
<dbReference type="EC" id="3.6.1.23" evidence="5"/>
<comment type="caution">
    <text evidence="8">The sequence shown here is derived from an EMBL/GenBank/DDBJ whole genome shotgun (WGS) entry which is preliminary data.</text>
</comment>
<feature type="binding site" evidence="5">
    <location>
        <begin position="67"/>
        <end position="69"/>
    </location>
    <ligand>
        <name>substrate</name>
    </ligand>
</feature>
<dbReference type="PANTHER" id="PTHR11241:SF0">
    <property type="entry name" value="DEOXYURIDINE 5'-TRIPHOSPHATE NUCLEOTIDOHYDROLASE"/>
    <property type="match status" value="1"/>
</dbReference>
<evidence type="ECO:0000256" key="3">
    <source>
        <dbReference type="ARBA" id="ARBA00023080"/>
    </source>
</evidence>
<name>A0ABW2WEV9_9ACTN</name>
<evidence type="ECO:0000256" key="2">
    <source>
        <dbReference type="ARBA" id="ARBA00022801"/>
    </source>
</evidence>
<evidence type="ECO:0000256" key="1">
    <source>
        <dbReference type="ARBA" id="ARBA00006581"/>
    </source>
</evidence>
<keyword evidence="2 5" id="KW-0378">Hydrolase</keyword>
<comment type="similarity">
    <text evidence="1 5">Belongs to the dUTPase family.</text>
</comment>
<dbReference type="SUPFAM" id="SSF51283">
    <property type="entry name" value="dUTPase-like"/>
    <property type="match status" value="1"/>
</dbReference>
<evidence type="ECO:0000313" key="8">
    <source>
        <dbReference type="EMBL" id="MFD0317731.1"/>
    </source>
</evidence>
<comment type="cofactor">
    <cofactor evidence="5">
        <name>Mg(2+)</name>
        <dbReference type="ChEBI" id="CHEBI:18420"/>
    </cofactor>
</comment>
<dbReference type="Proteomes" id="UP001597023">
    <property type="component" value="Unassembled WGS sequence"/>
</dbReference>
<keyword evidence="9" id="KW-1185">Reference proteome</keyword>
<keyword evidence="5" id="KW-0479">Metal-binding</keyword>
<proteinExistence type="inferred from homology"/>
<dbReference type="NCBIfam" id="TIGR00576">
    <property type="entry name" value="dut"/>
    <property type="match status" value="1"/>
</dbReference>
<dbReference type="InterPro" id="IPR033704">
    <property type="entry name" value="dUTPase_trimeric"/>
</dbReference>